<dbReference type="PANTHER" id="PTHR12835:SF5">
    <property type="entry name" value="BIOTIN--PROTEIN LIGASE"/>
    <property type="match status" value="1"/>
</dbReference>
<feature type="domain" description="BPL/LPL catalytic" evidence="6">
    <location>
        <begin position="27"/>
        <end position="229"/>
    </location>
</feature>
<keyword evidence="1 7" id="KW-0436">Ligase</keyword>
<dbReference type="GO" id="GO:0005524">
    <property type="term" value="F:ATP binding"/>
    <property type="evidence" value="ECO:0007669"/>
    <property type="project" value="UniProtKB-KW"/>
</dbReference>
<dbReference type="Gene3D" id="3.30.930.10">
    <property type="entry name" value="Bira Bifunctional Protein, Domain 2"/>
    <property type="match status" value="1"/>
</dbReference>
<dbReference type="InterPro" id="IPR004143">
    <property type="entry name" value="BPL_LPL_catalytic"/>
</dbReference>
<comment type="caution">
    <text evidence="7">The sequence shown here is derived from an EMBL/GenBank/DDBJ whole genome shotgun (WGS) entry which is preliminary data.</text>
</comment>
<accession>A0A9D2QG83</accession>
<dbReference type="Proteomes" id="UP000823858">
    <property type="component" value="Unassembled WGS sequence"/>
</dbReference>
<evidence type="ECO:0000313" key="7">
    <source>
        <dbReference type="EMBL" id="HJC85489.1"/>
    </source>
</evidence>
<evidence type="ECO:0000313" key="8">
    <source>
        <dbReference type="Proteomes" id="UP000823858"/>
    </source>
</evidence>
<dbReference type="Pfam" id="PF02237">
    <property type="entry name" value="BPL_C"/>
    <property type="match status" value="1"/>
</dbReference>
<sequence>MNAATPAHPSRHPLDADAVLERIQDRVHLRGAAGTGVAPGSLEWVASTGSTNTDLADAWRSGASPVDRTVRLADEQVTARGRLGRAWSAPAGAQVIFSVLLRPDPGQITPEAFGELPLLVGVAIAEAAREFGVPAVLKWPNDVVVLDDDSRFGYRKLAGILVEAASVEPAVIIAGIGLNVSLTDEDFADAGIPDRSATSMITAGATLPDTGARADVAAAEITHLLAADAAWRGQGADLEALRRRYRELSATLGTRVRAELPDGTQLTGTAVDLGEHGELVIDTGAGQRRTVTAGDVVHLRPTGE</sequence>
<dbReference type="InterPro" id="IPR045864">
    <property type="entry name" value="aa-tRNA-synth_II/BPL/LPL"/>
</dbReference>
<dbReference type="InterPro" id="IPR008988">
    <property type="entry name" value="Transcriptional_repressor_C"/>
</dbReference>
<dbReference type="GO" id="GO:0004077">
    <property type="term" value="F:biotin--[biotin carboxyl-carrier protein] ligase activity"/>
    <property type="evidence" value="ECO:0007669"/>
    <property type="project" value="UniProtKB-EC"/>
</dbReference>
<evidence type="ECO:0000256" key="3">
    <source>
        <dbReference type="ARBA" id="ARBA00022840"/>
    </source>
</evidence>
<dbReference type="PANTHER" id="PTHR12835">
    <property type="entry name" value="BIOTIN PROTEIN LIGASE"/>
    <property type="match status" value="1"/>
</dbReference>
<dbReference type="Gene3D" id="2.30.30.100">
    <property type="match status" value="1"/>
</dbReference>
<keyword evidence="4" id="KW-0092">Biotin</keyword>
<proteinExistence type="predicted"/>
<dbReference type="EMBL" id="DWVP01000019">
    <property type="protein sequence ID" value="HJC85489.1"/>
    <property type="molecule type" value="Genomic_DNA"/>
</dbReference>
<evidence type="ECO:0000256" key="2">
    <source>
        <dbReference type="ARBA" id="ARBA00022741"/>
    </source>
</evidence>
<name>A0A9D2QG83_9CORY</name>
<dbReference type="SUPFAM" id="SSF55681">
    <property type="entry name" value="Class II aaRS and biotin synthetases"/>
    <property type="match status" value="1"/>
</dbReference>
<dbReference type="NCBIfam" id="TIGR00121">
    <property type="entry name" value="birA_ligase"/>
    <property type="match status" value="1"/>
</dbReference>
<evidence type="ECO:0000259" key="6">
    <source>
        <dbReference type="PROSITE" id="PS51733"/>
    </source>
</evidence>
<evidence type="ECO:0000256" key="5">
    <source>
        <dbReference type="ARBA" id="ARBA00024227"/>
    </source>
</evidence>
<reference evidence="7" key="1">
    <citation type="journal article" date="2021" name="PeerJ">
        <title>Extensive microbial diversity within the chicken gut microbiome revealed by metagenomics and culture.</title>
        <authorList>
            <person name="Gilroy R."/>
            <person name="Ravi A."/>
            <person name="Getino M."/>
            <person name="Pursley I."/>
            <person name="Horton D.L."/>
            <person name="Alikhan N.F."/>
            <person name="Baker D."/>
            <person name="Gharbi K."/>
            <person name="Hall N."/>
            <person name="Watson M."/>
            <person name="Adriaenssens E.M."/>
            <person name="Foster-Nyarko E."/>
            <person name="Jarju S."/>
            <person name="Secka A."/>
            <person name="Antonio M."/>
            <person name="Oren A."/>
            <person name="Chaudhuri R.R."/>
            <person name="La Ragione R."/>
            <person name="Hildebrand F."/>
            <person name="Pallen M.J."/>
        </authorList>
    </citation>
    <scope>NUCLEOTIDE SEQUENCE</scope>
    <source>
        <strain evidence="7">ChiHjej13B12-4958</strain>
    </source>
</reference>
<keyword evidence="3" id="KW-0067">ATP-binding</keyword>
<dbReference type="SUPFAM" id="SSF50037">
    <property type="entry name" value="C-terminal domain of transcriptional repressors"/>
    <property type="match status" value="1"/>
</dbReference>
<dbReference type="CDD" id="cd16442">
    <property type="entry name" value="BPL"/>
    <property type="match status" value="1"/>
</dbReference>
<evidence type="ECO:0000256" key="4">
    <source>
        <dbReference type="ARBA" id="ARBA00023267"/>
    </source>
</evidence>
<dbReference type="GO" id="GO:0005737">
    <property type="term" value="C:cytoplasm"/>
    <property type="evidence" value="ECO:0007669"/>
    <property type="project" value="TreeGrafter"/>
</dbReference>
<protein>
    <recommendedName>
        <fullName evidence="5">biotin--[biotin carboxyl-carrier protein] ligase</fullName>
        <ecNumber evidence="5">6.3.4.15</ecNumber>
    </recommendedName>
</protein>
<dbReference type="EC" id="6.3.4.15" evidence="5"/>
<dbReference type="InterPro" id="IPR004408">
    <property type="entry name" value="Biotin_CoA_COase_ligase"/>
</dbReference>
<gene>
    <name evidence="7" type="ORF">H9751_08095</name>
</gene>
<evidence type="ECO:0000256" key="1">
    <source>
        <dbReference type="ARBA" id="ARBA00022598"/>
    </source>
</evidence>
<reference evidence="7" key="2">
    <citation type="submission" date="2021-04" db="EMBL/GenBank/DDBJ databases">
        <authorList>
            <person name="Gilroy R."/>
        </authorList>
    </citation>
    <scope>NUCLEOTIDE SEQUENCE</scope>
    <source>
        <strain evidence="7">ChiHjej13B12-4958</strain>
    </source>
</reference>
<dbReference type="InterPro" id="IPR003142">
    <property type="entry name" value="BPL_C"/>
</dbReference>
<keyword evidence="2" id="KW-0547">Nucleotide-binding</keyword>
<organism evidence="7 8">
    <name type="scientific">Candidatus Corynebacterium faecigallinarum</name>
    <dbReference type="NCBI Taxonomy" id="2838528"/>
    <lineage>
        <taxon>Bacteria</taxon>
        <taxon>Bacillati</taxon>
        <taxon>Actinomycetota</taxon>
        <taxon>Actinomycetes</taxon>
        <taxon>Mycobacteriales</taxon>
        <taxon>Corynebacteriaceae</taxon>
        <taxon>Corynebacterium</taxon>
    </lineage>
</organism>
<dbReference type="AlphaFoldDB" id="A0A9D2QG83"/>
<dbReference type="PROSITE" id="PS51733">
    <property type="entry name" value="BPL_LPL_CATALYTIC"/>
    <property type="match status" value="1"/>
</dbReference>
<dbReference type="Pfam" id="PF03099">
    <property type="entry name" value="BPL_LplA_LipB"/>
    <property type="match status" value="1"/>
</dbReference>